<gene>
    <name evidence="2" type="ORF">HJC23_002387</name>
</gene>
<protein>
    <recommendedName>
        <fullName evidence="1">SPX domain-containing protein</fullName>
    </recommendedName>
</protein>
<feature type="domain" description="SPX" evidence="1">
    <location>
        <begin position="2"/>
        <end position="156"/>
    </location>
</feature>
<name>A0ABD3QLM5_9STRA</name>
<dbReference type="AlphaFoldDB" id="A0ABD3QLM5"/>
<dbReference type="InterPro" id="IPR004331">
    <property type="entry name" value="SPX_dom"/>
</dbReference>
<dbReference type="PANTHER" id="PTHR45978:SF7">
    <property type="entry name" value="SPX DOMAIN-CONTAINING PROTEIN 4"/>
    <property type="match status" value="1"/>
</dbReference>
<evidence type="ECO:0000259" key="1">
    <source>
        <dbReference type="PROSITE" id="PS51382"/>
    </source>
</evidence>
<evidence type="ECO:0000313" key="2">
    <source>
        <dbReference type="EMBL" id="KAL3801094.1"/>
    </source>
</evidence>
<evidence type="ECO:0000313" key="3">
    <source>
        <dbReference type="Proteomes" id="UP001516023"/>
    </source>
</evidence>
<keyword evidence="3" id="KW-1185">Reference proteome</keyword>
<dbReference type="CDD" id="cd14447">
    <property type="entry name" value="SPX"/>
    <property type="match status" value="1"/>
</dbReference>
<dbReference type="EMBL" id="JABMIG020000029">
    <property type="protein sequence ID" value="KAL3801094.1"/>
    <property type="molecule type" value="Genomic_DNA"/>
</dbReference>
<dbReference type="Pfam" id="PF03105">
    <property type="entry name" value="SPX"/>
    <property type="match status" value="1"/>
</dbReference>
<dbReference type="InterPro" id="IPR031142">
    <property type="entry name" value="SPX_prot"/>
</dbReference>
<accession>A0ABD3QLM5</accession>
<dbReference type="PANTHER" id="PTHR45978">
    <property type="entry name" value="SPX DOMAIN-CONTAINING PROTEIN 3"/>
    <property type="match status" value="1"/>
</dbReference>
<comment type="caution">
    <text evidence="2">The sequence shown here is derived from an EMBL/GenBank/DDBJ whole genome shotgun (WGS) entry which is preliminary data.</text>
</comment>
<organism evidence="2 3">
    <name type="scientific">Cyclotella cryptica</name>
    <dbReference type="NCBI Taxonomy" id="29204"/>
    <lineage>
        <taxon>Eukaryota</taxon>
        <taxon>Sar</taxon>
        <taxon>Stramenopiles</taxon>
        <taxon>Ochrophyta</taxon>
        <taxon>Bacillariophyta</taxon>
        <taxon>Coscinodiscophyceae</taxon>
        <taxon>Thalassiosirophycidae</taxon>
        <taxon>Stephanodiscales</taxon>
        <taxon>Stephanodiscaceae</taxon>
        <taxon>Cyclotella</taxon>
    </lineage>
</organism>
<sequence length="299" mass="33693">MVQFGQTLNDVVKRDWRCHAVPYIELKQALRPIDTNSNSDANSVHTESSYTISSAQKLKFAKIYEDSVARLVAFYEDKSQWARSKSQEMETEVTLCLELGAGDGVDISGLIDRLTIFSKDLGLVLEFLELNATAFSKIMKKFDKRTGSSLRQVKIQELKTNFHFLYDGGAIKQVKTTTDDWLKQLYFLFAKVRSKKGFGTLSGATIDINPQESLSDGSKSVKWDEKVKGGSDDAESIHETKESKFITEAIDKVNQELLIQKARSPFFDRFPPRNPPPSFVSSEIKLDKILGTGEVSWAR</sequence>
<reference evidence="2 3" key="1">
    <citation type="journal article" date="2020" name="G3 (Bethesda)">
        <title>Improved Reference Genome for Cyclotella cryptica CCMP332, a Model for Cell Wall Morphogenesis, Salinity Adaptation, and Lipid Production in Diatoms (Bacillariophyta).</title>
        <authorList>
            <person name="Roberts W.R."/>
            <person name="Downey K.M."/>
            <person name="Ruck E.C."/>
            <person name="Traller J.C."/>
            <person name="Alverson A.J."/>
        </authorList>
    </citation>
    <scope>NUCLEOTIDE SEQUENCE [LARGE SCALE GENOMIC DNA]</scope>
    <source>
        <strain evidence="2 3">CCMP332</strain>
    </source>
</reference>
<dbReference type="Proteomes" id="UP001516023">
    <property type="component" value="Unassembled WGS sequence"/>
</dbReference>
<proteinExistence type="predicted"/>
<dbReference type="PROSITE" id="PS51382">
    <property type="entry name" value="SPX"/>
    <property type="match status" value="1"/>
</dbReference>